<dbReference type="Gene3D" id="3.30.420.10">
    <property type="entry name" value="Ribonuclease H-like superfamily/Ribonuclease H"/>
    <property type="match status" value="1"/>
</dbReference>
<gene>
    <name evidence="9" type="primary">LOC116954920</name>
</gene>
<dbReference type="GO" id="GO:0005730">
    <property type="term" value="C:nucleolus"/>
    <property type="evidence" value="ECO:0007669"/>
    <property type="project" value="UniProtKB-ARBA"/>
</dbReference>
<evidence type="ECO:0000256" key="1">
    <source>
        <dbReference type="ARBA" id="ARBA00004123"/>
    </source>
</evidence>
<dbReference type="GO" id="GO:0004527">
    <property type="term" value="F:exonuclease activity"/>
    <property type="evidence" value="ECO:0007669"/>
    <property type="project" value="UniProtKB-KW"/>
</dbReference>
<organism evidence="8 9">
    <name type="scientific">Petromyzon marinus</name>
    <name type="common">Sea lamprey</name>
    <dbReference type="NCBI Taxonomy" id="7757"/>
    <lineage>
        <taxon>Eukaryota</taxon>
        <taxon>Metazoa</taxon>
        <taxon>Chordata</taxon>
        <taxon>Craniata</taxon>
        <taxon>Vertebrata</taxon>
        <taxon>Cyclostomata</taxon>
        <taxon>Hyperoartia</taxon>
        <taxon>Petromyzontiformes</taxon>
        <taxon>Petromyzontidae</taxon>
        <taxon>Petromyzon</taxon>
    </lineage>
</organism>
<feature type="compositionally biased region" description="Basic residues" evidence="6">
    <location>
        <begin position="169"/>
        <end position="180"/>
    </location>
</feature>
<dbReference type="AlphaFoldDB" id="A0AAJ7U8D7"/>
<dbReference type="RefSeq" id="XP_032831624.1">
    <property type="nucleotide sequence ID" value="XM_032975733.1"/>
</dbReference>
<keyword evidence="4" id="KW-0269">Exonuclease</keyword>
<name>A0AAJ7U8D7_PETMA</name>
<dbReference type="FunFam" id="3.30.420.10:FF:000007">
    <property type="entry name" value="Interferon-stimulated exonuclease gene 20"/>
    <property type="match status" value="1"/>
</dbReference>
<dbReference type="PANTHER" id="PTHR12801">
    <property type="entry name" value="RNA EXONUCLEASE REXO1 / RECO3 FAMILY MEMBER-RELATED"/>
    <property type="match status" value="1"/>
</dbReference>
<feature type="region of interest" description="Disordered" evidence="6">
    <location>
        <begin position="51"/>
        <end position="206"/>
    </location>
</feature>
<evidence type="ECO:0000313" key="9">
    <source>
        <dbReference type="RefSeq" id="XP_032831624.1"/>
    </source>
</evidence>
<dbReference type="GO" id="GO:0003676">
    <property type="term" value="F:nucleic acid binding"/>
    <property type="evidence" value="ECO:0007669"/>
    <property type="project" value="InterPro"/>
</dbReference>
<feature type="compositionally biased region" description="Low complexity" evidence="6">
    <location>
        <begin position="151"/>
        <end position="168"/>
    </location>
</feature>
<dbReference type="SUPFAM" id="SSF53098">
    <property type="entry name" value="Ribonuclease H-like"/>
    <property type="match status" value="1"/>
</dbReference>
<dbReference type="InterPro" id="IPR047021">
    <property type="entry name" value="REXO1/3/4-like"/>
</dbReference>
<feature type="compositionally biased region" description="Basic and acidic residues" evidence="6">
    <location>
        <begin position="132"/>
        <end position="149"/>
    </location>
</feature>
<dbReference type="Pfam" id="PF00929">
    <property type="entry name" value="RNase_T"/>
    <property type="match status" value="1"/>
</dbReference>
<evidence type="ECO:0000256" key="4">
    <source>
        <dbReference type="ARBA" id="ARBA00022839"/>
    </source>
</evidence>
<keyword evidence="5" id="KW-0539">Nucleus</keyword>
<evidence type="ECO:0000256" key="3">
    <source>
        <dbReference type="ARBA" id="ARBA00022801"/>
    </source>
</evidence>
<feature type="domain" description="Exonuclease" evidence="7">
    <location>
        <begin position="290"/>
        <end position="456"/>
    </location>
</feature>
<evidence type="ECO:0000256" key="5">
    <source>
        <dbReference type="ARBA" id="ARBA00023242"/>
    </source>
</evidence>
<proteinExistence type="predicted"/>
<keyword evidence="8" id="KW-1185">Reference proteome</keyword>
<dbReference type="SMART" id="SM00479">
    <property type="entry name" value="EXOIII"/>
    <property type="match status" value="1"/>
</dbReference>
<dbReference type="InterPro" id="IPR013520">
    <property type="entry name" value="Ribonucl_H"/>
</dbReference>
<feature type="region of interest" description="Disordered" evidence="6">
    <location>
        <begin position="232"/>
        <end position="261"/>
    </location>
</feature>
<dbReference type="InterPro" id="IPR036397">
    <property type="entry name" value="RNaseH_sf"/>
</dbReference>
<dbReference type="Proteomes" id="UP001318040">
    <property type="component" value="Chromosome 57"/>
</dbReference>
<evidence type="ECO:0000256" key="6">
    <source>
        <dbReference type="SAM" id="MobiDB-lite"/>
    </source>
</evidence>
<reference evidence="9" key="1">
    <citation type="submission" date="2025-08" db="UniProtKB">
        <authorList>
            <consortium name="RefSeq"/>
        </authorList>
    </citation>
    <scope>IDENTIFICATION</scope>
    <source>
        <tissue evidence="9">Sperm</tissue>
    </source>
</reference>
<evidence type="ECO:0000259" key="7">
    <source>
        <dbReference type="SMART" id="SM00479"/>
    </source>
</evidence>
<evidence type="ECO:0000313" key="8">
    <source>
        <dbReference type="Proteomes" id="UP001318040"/>
    </source>
</evidence>
<keyword evidence="2" id="KW-0540">Nuclease</keyword>
<feature type="compositionally biased region" description="Basic residues" evidence="6">
    <location>
        <begin position="54"/>
        <end position="76"/>
    </location>
</feature>
<dbReference type="PANTHER" id="PTHR12801:SF57">
    <property type="entry name" value="APOPTOSIS-ENHANCING NUCLEASE"/>
    <property type="match status" value="1"/>
</dbReference>
<evidence type="ECO:0000256" key="2">
    <source>
        <dbReference type="ARBA" id="ARBA00022722"/>
    </source>
</evidence>
<keyword evidence="3" id="KW-0378">Hydrolase</keyword>
<accession>A0AAJ7U8D7</accession>
<comment type="subcellular location">
    <subcellularLocation>
        <location evidence="1">Nucleus</location>
    </subcellularLocation>
</comment>
<dbReference type="InterPro" id="IPR012337">
    <property type="entry name" value="RNaseH-like_sf"/>
</dbReference>
<sequence>MPTQGSTSSSSSGLFYGCYSSSEFLSRKPPPSAAAEPAAWASRVALLLSASSAAHKKKKNNNKKKKSGGHSSKMRRISSWSEEGDLESREAGPDAARTGPRALTAFAQGRPRLDGERRRPRGGRGTDSSPARADDSRGPRRDHHEERRAKAGAAERSWGLDPSPGTSSRRGRVRSKRKAHVVGSSSRLAEHHSGFPMANNTATANITTTNNTTTATTNITTTATTTNITTTATNELEQPQQGPSAVAGRSADPTTTTNNNSNVIIDDNLPRAAVRAACPLAVPPPPPPHKLVAVDCEMVGLGPGGCRGALARCSVVDYYGSVLYDSYVRPEEPVTDYRTRWSGIRPSHMREATPFRAAQREIVQLLHNKVVVGHSIANDFRALGYVHPTERTRDTASLVELRRRAGLPLAQPASLKRLTKLLLYRDIQVGRHGHSSVEDARATMELYRLVETQLGATAAP</sequence>
<protein>
    <submittedName>
        <fullName evidence="9">RNA exonuclease 4-like</fullName>
    </submittedName>
</protein>
<dbReference type="KEGG" id="pmrn:116954920"/>